<dbReference type="InterPro" id="IPR050951">
    <property type="entry name" value="Retrovirus_Pol_polyprotein"/>
</dbReference>
<evidence type="ECO:0000313" key="4">
    <source>
        <dbReference type="Proteomes" id="UP000325440"/>
    </source>
</evidence>
<protein>
    <recommendedName>
        <fullName evidence="1">RNA-directed DNA polymerase</fullName>
        <ecNumber evidence="1">2.7.7.49</ecNumber>
    </recommendedName>
</protein>
<accession>A0A5E4MQR2</accession>
<dbReference type="Gene3D" id="1.10.340.70">
    <property type="match status" value="1"/>
</dbReference>
<organism evidence="3 4">
    <name type="scientific">Cinara cedri</name>
    <dbReference type="NCBI Taxonomy" id="506608"/>
    <lineage>
        <taxon>Eukaryota</taxon>
        <taxon>Metazoa</taxon>
        <taxon>Ecdysozoa</taxon>
        <taxon>Arthropoda</taxon>
        <taxon>Hexapoda</taxon>
        <taxon>Insecta</taxon>
        <taxon>Pterygota</taxon>
        <taxon>Neoptera</taxon>
        <taxon>Paraneoptera</taxon>
        <taxon>Hemiptera</taxon>
        <taxon>Sternorrhyncha</taxon>
        <taxon>Aphidomorpha</taxon>
        <taxon>Aphidoidea</taxon>
        <taxon>Aphididae</taxon>
        <taxon>Lachninae</taxon>
        <taxon>Cinara</taxon>
    </lineage>
</organism>
<dbReference type="PANTHER" id="PTHR37984">
    <property type="entry name" value="PROTEIN CBG26694"/>
    <property type="match status" value="1"/>
</dbReference>
<dbReference type="PANTHER" id="PTHR37984:SF7">
    <property type="entry name" value="INTEGRASE CATALYTIC DOMAIN-CONTAINING PROTEIN"/>
    <property type="match status" value="1"/>
</dbReference>
<dbReference type="OrthoDB" id="6618553at2759"/>
<dbReference type="PROSITE" id="PS50994">
    <property type="entry name" value="INTEGRASE"/>
    <property type="match status" value="1"/>
</dbReference>
<dbReference type="EC" id="2.7.7.49" evidence="1"/>
<dbReference type="GO" id="GO:0003964">
    <property type="term" value="F:RNA-directed DNA polymerase activity"/>
    <property type="evidence" value="ECO:0007669"/>
    <property type="project" value="UniProtKB-EC"/>
</dbReference>
<dbReference type="InterPro" id="IPR041588">
    <property type="entry name" value="Integrase_H2C2"/>
</dbReference>
<dbReference type="InterPro" id="IPR001584">
    <property type="entry name" value="Integrase_cat-core"/>
</dbReference>
<dbReference type="GO" id="GO:0003676">
    <property type="term" value="F:nucleic acid binding"/>
    <property type="evidence" value="ECO:0007669"/>
    <property type="project" value="InterPro"/>
</dbReference>
<dbReference type="Gene3D" id="3.30.420.10">
    <property type="entry name" value="Ribonuclease H-like superfamily/Ribonuclease H"/>
    <property type="match status" value="1"/>
</dbReference>
<proteinExistence type="predicted"/>
<name>A0A5E4MQR2_9HEMI</name>
<dbReference type="SUPFAM" id="SSF53098">
    <property type="entry name" value="Ribonuclease H-like"/>
    <property type="match status" value="1"/>
</dbReference>
<gene>
    <name evidence="3" type="ORF">CINCED_3A020503</name>
</gene>
<sequence>MSHTLRSVALRQLHEDHNGINKTLLRAKQLVYWPELNNELQLFVLKYNKCDRFKNSNIKEPLIPHLVSKLPFEVIKLFRFNKKTARRIILHFRSVFNTHNYPKIIYSDNQPFSSSEFKSFCGVYNIKLITSSPRYSQSNGVTERAVLTAKQMLRKANFKKNRHLRHIA</sequence>
<dbReference type="EMBL" id="CABPRJ010000999">
    <property type="protein sequence ID" value="VVC34558.1"/>
    <property type="molecule type" value="Genomic_DNA"/>
</dbReference>
<dbReference type="InterPro" id="IPR036397">
    <property type="entry name" value="RNaseH_sf"/>
</dbReference>
<reference evidence="3 4" key="1">
    <citation type="submission" date="2019-08" db="EMBL/GenBank/DDBJ databases">
        <authorList>
            <person name="Alioto T."/>
            <person name="Alioto T."/>
            <person name="Gomez Garrido J."/>
        </authorList>
    </citation>
    <scope>NUCLEOTIDE SEQUENCE [LARGE SCALE GENOMIC DNA]</scope>
</reference>
<dbReference type="Proteomes" id="UP000325440">
    <property type="component" value="Unassembled WGS sequence"/>
</dbReference>
<dbReference type="Pfam" id="PF17921">
    <property type="entry name" value="Integrase_H2C2"/>
    <property type="match status" value="1"/>
</dbReference>
<evidence type="ECO:0000313" key="3">
    <source>
        <dbReference type="EMBL" id="VVC34558.1"/>
    </source>
</evidence>
<dbReference type="GO" id="GO:0015074">
    <property type="term" value="P:DNA integration"/>
    <property type="evidence" value="ECO:0007669"/>
    <property type="project" value="InterPro"/>
</dbReference>
<dbReference type="InterPro" id="IPR012337">
    <property type="entry name" value="RNaseH-like_sf"/>
</dbReference>
<evidence type="ECO:0000259" key="2">
    <source>
        <dbReference type="PROSITE" id="PS50994"/>
    </source>
</evidence>
<dbReference type="AlphaFoldDB" id="A0A5E4MQR2"/>
<evidence type="ECO:0000256" key="1">
    <source>
        <dbReference type="ARBA" id="ARBA00012493"/>
    </source>
</evidence>
<feature type="domain" description="Integrase catalytic" evidence="2">
    <location>
        <begin position="30"/>
        <end position="168"/>
    </location>
</feature>
<keyword evidence="4" id="KW-1185">Reference proteome</keyword>